<evidence type="ECO:0000313" key="2">
    <source>
        <dbReference type="Proteomes" id="UP001412067"/>
    </source>
</evidence>
<dbReference type="EMBL" id="JBBWWR010000003">
    <property type="protein sequence ID" value="KAK8968763.1"/>
    <property type="molecule type" value="Genomic_DNA"/>
</dbReference>
<evidence type="ECO:0000313" key="1">
    <source>
        <dbReference type="EMBL" id="KAK8968763.1"/>
    </source>
</evidence>
<organism evidence="1 2">
    <name type="scientific">Platanthera guangdongensis</name>
    <dbReference type="NCBI Taxonomy" id="2320717"/>
    <lineage>
        <taxon>Eukaryota</taxon>
        <taxon>Viridiplantae</taxon>
        <taxon>Streptophyta</taxon>
        <taxon>Embryophyta</taxon>
        <taxon>Tracheophyta</taxon>
        <taxon>Spermatophyta</taxon>
        <taxon>Magnoliopsida</taxon>
        <taxon>Liliopsida</taxon>
        <taxon>Asparagales</taxon>
        <taxon>Orchidaceae</taxon>
        <taxon>Orchidoideae</taxon>
        <taxon>Orchideae</taxon>
        <taxon>Orchidinae</taxon>
        <taxon>Platanthera</taxon>
    </lineage>
</organism>
<dbReference type="Proteomes" id="UP001412067">
    <property type="component" value="Unassembled WGS sequence"/>
</dbReference>
<accession>A0ABR2MXV8</accession>
<name>A0ABR2MXV8_9ASPA</name>
<protein>
    <submittedName>
        <fullName evidence="1">Uncharacterized protein</fullName>
    </submittedName>
</protein>
<sequence>MPNQVKRTCYAQSSQIRQTEKFINTFGVDGEGEASFLERKGDLAGCACWRSGTICCWLVAWGQVAILSIRLNKALSDHVEFR</sequence>
<keyword evidence="2" id="KW-1185">Reference proteome</keyword>
<reference evidence="1 2" key="1">
    <citation type="journal article" date="2022" name="Nat. Plants">
        <title>Genomes of leafy and leafless Platanthera orchids illuminate the evolution of mycoheterotrophy.</title>
        <authorList>
            <person name="Li M.H."/>
            <person name="Liu K.W."/>
            <person name="Li Z."/>
            <person name="Lu H.C."/>
            <person name="Ye Q.L."/>
            <person name="Zhang D."/>
            <person name="Wang J.Y."/>
            <person name="Li Y.F."/>
            <person name="Zhong Z.M."/>
            <person name="Liu X."/>
            <person name="Yu X."/>
            <person name="Liu D.K."/>
            <person name="Tu X.D."/>
            <person name="Liu B."/>
            <person name="Hao Y."/>
            <person name="Liao X.Y."/>
            <person name="Jiang Y.T."/>
            <person name="Sun W.H."/>
            <person name="Chen J."/>
            <person name="Chen Y.Q."/>
            <person name="Ai Y."/>
            <person name="Zhai J.W."/>
            <person name="Wu S.S."/>
            <person name="Zhou Z."/>
            <person name="Hsiao Y.Y."/>
            <person name="Wu W.L."/>
            <person name="Chen Y.Y."/>
            <person name="Lin Y.F."/>
            <person name="Hsu J.L."/>
            <person name="Li C.Y."/>
            <person name="Wang Z.W."/>
            <person name="Zhao X."/>
            <person name="Zhong W.Y."/>
            <person name="Ma X.K."/>
            <person name="Ma L."/>
            <person name="Huang J."/>
            <person name="Chen G.Z."/>
            <person name="Huang M.Z."/>
            <person name="Huang L."/>
            <person name="Peng D.H."/>
            <person name="Luo Y.B."/>
            <person name="Zou S.Q."/>
            <person name="Chen S.P."/>
            <person name="Lan S."/>
            <person name="Tsai W.C."/>
            <person name="Van de Peer Y."/>
            <person name="Liu Z.J."/>
        </authorList>
    </citation>
    <scope>NUCLEOTIDE SEQUENCE [LARGE SCALE GENOMIC DNA]</scope>
    <source>
        <strain evidence="1">Lor288</strain>
    </source>
</reference>
<proteinExistence type="predicted"/>
<comment type="caution">
    <text evidence="1">The sequence shown here is derived from an EMBL/GenBank/DDBJ whole genome shotgun (WGS) entry which is preliminary data.</text>
</comment>
<gene>
    <name evidence="1" type="ORF">KSP40_PGU012861</name>
</gene>